<keyword evidence="3" id="KW-1185">Reference proteome</keyword>
<comment type="caution">
    <text evidence="2">The sequence shown here is derived from an EMBL/GenBank/DDBJ whole genome shotgun (WGS) entry which is preliminary data.</text>
</comment>
<evidence type="ECO:0000313" key="2">
    <source>
        <dbReference type="EMBL" id="GIY20729.1"/>
    </source>
</evidence>
<sequence>MHIGIAEIPWNAFVFLAIYAAVYWCFIVARCIYWRINISRQIPGSKVRFYNFLGNINDLPLFGGSRNGHSILVYLQQLLGGYAKMFAREKLYCLLADISSSNSPSKSRSSRGNFWWI</sequence>
<dbReference type="EMBL" id="BPLR01007928">
    <property type="protein sequence ID" value="GIY20729.1"/>
    <property type="molecule type" value="Genomic_DNA"/>
</dbReference>
<evidence type="ECO:0000313" key="3">
    <source>
        <dbReference type="Proteomes" id="UP001054945"/>
    </source>
</evidence>
<protein>
    <recommendedName>
        <fullName evidence="4">Cytochrome P450</fullName>
    </recommendedName>
</protein>
<feature type="transmembrane region" description="Helical" evidence="1">
    <location>
        <begin position="12"/>
        <end position="33"/>
    </location>
</feature>
<dbReference type="AlphaFoldDB" id="A0AAV4RI85"/>
<proteinExistence type="predicted"/>
<keyword evidence="1" id="KW-0812">Transmembrane</keyword>
<organism evidence="2 3">
    <name type="scientific">Caerostris extrusa</name>
    <name type="common">Bark spider</name>
    <name type="synonym">Caerostris bankana</name>
    <dbReference type="NCBI Taxonomy" id="172846"/>
    <lineage>
        <taxon>Eukaryota</taxon>
        <taxon>Metazoa</taxon>
        <taxon>Ecdysozoa</taxon>
        <taxon>Arthropoda</taxon>
        <taxon>Chelicerata</taxon>
        <taxon>Arachnida</taxon>
        <taxon>Araneae</taxon>
        <taxon>Araneomorphae</taxon>
        <taxon>Entelegynae</taxon>
        <taxon>Araneoidea</taxon>
        <taxon>Araneidae</taxon>
        <taxon>Caerostris</taxon>
    </lineage>
</organism>
<dbReference type="Proteomes" id="UP001054945">
    <property type="component" value="Unassembled WGS sequence"/>
</dbReference>
<evidence type="ECO:0008006" key="4">
    <source>
        <dbReference type="Google" id="ProtNLM"/>
    </source>
</evidence>
<name>A0AAV4RI85_CAEEX</name>
<accession>A0AAV4RI85</accession>
<keyword evidence="1" id="KW-0472">Membrane</keyword>
<gene>
    <name evidence="2" type="ORF">CEXT_220481</name>
</gene>
<reference evidence="2 3" key="1">
    <citation type="submission" date="2021-06" db="EMBL/GenBank/DDBJ databases">
        <title>Caerostris extrusa draft genome.</title>
        <authorList>
            <person name="Kono N."/>
            <person name="Arakawa K."/>
        </authorList>
    </citation>
    <scope>NUCLEOTIDE SEQUENCE [LARGE SCALE GENOMIC DNA]</scope>
</reference>
<keyword evidence="1" id="KW-1133">Transmembrane helix</keyword>
<evidence type="ECO:0000256" key="1">
    <source>
        <dbReference type="SAM" id="Phobius"/>
    </source>
</evidence>